<protein>
    <submittedName>
        <fullName evidence="1">Uncharacterized protein</fullName>
    </submittedName>
</protein>
<comment type="caution">
    <text evidence="1">The sequence shown here is derived from an EMBL/GenBank/DDBJ whole genome shotgun (WGS) entry which is preliminary data.</text>
</comment>
<proteinExistence type="predicted"/>
<reference evidence="1" key="1">
    <citation type="submission" date="2023-03" db="EMBL/GenBank/DDBJ databases">
        <title>Chromosome-level genomes of two armyworms, Mythimna separata and Mythimna loreyi, provide insights into the biosynthesis and reception of sex pheromones.</title>
        <authorList>
            <person name="Zhao H."/>
        </authorList>
    </citation>
    <scope>NUCLEOTIDE SEQUENCE</scope>
    <source>
        <strain evidence="1">BeijingLab</strain>
    </source>
</reference>
<sequence length="853" mass="95469">MFKLTVCCVLLFIVLAECGKSRQNLKKELNRVNKRPAKAEVFDNLFNIYDPTFLAVVWPKITNGIHILVDHTCWEELGVFFKELTEGKAWAYNALDASGRYGSGLFMGNRFWLGSKEQCMELDKDSIATNKSTVADDFVEAAPVTRTKYFDDGTYKFIVIIMFNQGLLTSTDNELVKETHEWRWMVQYNEAPQNVAESWPPYRLAYTTLGITLNITKSNMIKSTDITLGLCMPYSCSPRDIMSVINFSIMVNDNLKTNKTSRVARISSVRRVQGHYDMTADNAGVLLICVTTLLAALVIVATVIDLDLMKCLPYGTKSMTFDLEKYNTDPNRKGRELKQENETKTETEALGVENTNTHYMAVDSLVKCGAPTITLDVNCAEKTLGSCKRCGKYRKQCSNPRQLDNLPPCPRQKYNSFASLSTESKKKNIFCRLLLCFSLAYCWKRIFNTNTANKDLSLIHMMRVLATFWVMFVHVAVIVEYISDYAGDINGQNEVYLIIATGTIAFDTLFYVSGLFSAHHFFFLKSQYSVKELVGFQGVCGQVLQFVCFVTNRVIRLLPSYAYAVLLSAVMAQSAYKTATLALPDGDELNCREHGWRNLLYVSTVYPPEEQCMLISWYMSTETQLHVLGALLCAVSACSVVRARLAAVFTLVAMLSATIADASAAYFDYAQLFSNSFGAYAVIIERPWARVAPYFMGVFTGWLVHMMNGKMKVSKVTSTLLWMASVSFIFTSSAVPMVGLPWLAAWLHLTWPIALLWPVLMGTTNMAGVFRRILARSSIAALSRLSYGMLLLHAAVARTMLLSVGSALCSTTLCIWMYFAGTTLITLLASLALSLLVEMPCCSLLRRLSDCAS</sequence>
<name>A0ACC2R5Z8_9NEOP</name>
<evidence type="ECO:0000313" key="2">
    <source>
        <dbReference type="Proteomes" id="UP001231649"/>
    </source>
</evidence>
<dbReference type="EMBL" id="CM056781">
    <property type="protein sequence ID" value="KAJ8734455.1"/>
    <property type="molecule type" value="Genomic_DNA"/>
</dbReference>
<evidence type="ECO:0000313" key="1">
    <source>
        <dbReference type="EMBL" id="KAJ8734455.1"/>
    </source>
</evidence>
<dbReference type="Proteomes" id="UP001231649">
    <property type="component" value="Chromosome 5"/>
</dbReference>
<organism evidence="1 2">
    <name type="scientific">Mythimna loreyi</name>
    <dbReference type="NCBI Taxonomy" id="667449"/>
    <lineage>
        <taxon>Eukaryota</taxon>
        <taxon>Metazoa</taxon>
        <taxon>Ecdysozoa</taxon>
        <taxon>Arthropoda</taxon>
        <taxon>Hexapoda</taxon>
        <taxon>Insecta</taxon>
        <taxon>Pterygota</taxon>
        <taxon>Neoptera</taxon>
        <taxon>Endopterygota</taxon>
        <taxon>Lepidoptera</taxon>
        <taxon>Glossata</taxon>
        <taxon>Ditrysia</taxon>
        <taxon>Noctuoidea</taxon>
        <taxon>Noctuidae</taxon>
        <taxon>Noctuinae</taxon>
        <taxon>Hadenini</taxon>
        <taxon>Mythimna</taxon>
    </lineage>
</organism>
<gene>
    <name evidence="1" type="ORF">PYW08_013705</name>
</gene>
<accession>A0ACC2R5Z8</accession>
<keyword evidence="2" id="KW-1185">Reference proteome</keyword>